<dbReference type="InterPro" id="IPR003111">
    <property type="entry name" value="Lon_prtase_N"/>
</dbReference>
<protein>
    <recommendedName>
        <fullName evidence="1">Lon N-terminal domain-containing protein</fullName>
    </recommendedName>
</protein>
<dbReference type="InterPro" id="IPR015947">
    <property type="entry name" value="PUA-like_sf"/>
</dbReference>
<dbReference type="OrthoDB" id="8558970at2"/>
<feature type="domain" description="Lon N-terminal" evidence="1">
    <location>
        <begin position="5"/>
        <end position="139"/>
    </location>
</feature>
<dbReference type="Proteomes" id="UP000199297">
    <property type="component" value="Unassembled WGS sequence"/>
</dbReference>
<evidence type="ECO:0000313" key="3">
    <source>
        <dbReference type="Proteomes" id="UP000199297"/>
    </source>
</evidence>
<keyword evidence="3" id="KW-1185">Reference proteome</keyword>
<organism evidence="2 3">
    <name type="scientific">Colwellia chukchiensis</name>
    <dbReference type="NCBI Taxonomy" id="641665"/>
    <lineage>
        <taxon>Bacteria</taxon>
        <taxon>Pseudomonadati</taxon>
        <taxon>Pseudomonadota</taxon>
        <taxon>Gammaproteobacteria</taxon>
        <taxon>Alteromonadales</taxon>
        <taxon>Colwelliaceae</taxon>
        <taxon>Colwellia</taxon>
    </lineage>
</organism>
<evidence type="ECO:0000313" key="2">
    <source>
        <dbReference type="EMBL" id="SEL76588.1"/>
    </source>
</evidence>
<dbReference type="InterPro" id="IPR046336">
    <property type="entry name" value="Lon_prtase_N_sf"/>
</dbReference>
<dbReference type="Gene3D" id="2.30.130.40">
    <property type="entry name" value="LON domain-like"/>
    <property type="match status" value="1"/>
</dbReference>
<dbReference type="EMBL" id="FOBI01000021">
    <property type="protein sequence ID" value="SEL76588.1"/>
    <property type="molecule type" value="Genomic_DNA"/>
</dbReference>
<dbReference type="RefSeq" id="WP_085285960.1">
    <property type="nucleotide sequence ID" value="NZ_FOBI01000021.1"/>
</dbReference>
<gene>
    <name evidence="2" type="ORF">SAMN05216262_12125</name>
</gene>
<dbReference type="STRING" id="641665.GCA_002104455_02009"/>
<dbReference type="Pfam" id="PF02190">
    <property type="entry name" value="LON_substr_bdg"/>
    <property type="match status" value="1"/>
</dbReference>
<proteinExistence type="predicted"/>
<sequence>MTMINLPVFPLALLLLPQGLTRLRIFEARYLKMVSLAMKASGFVILPKPQQSQLTSPVTGSWVEIINFHQGDDGLLIIDVRCKSLVDISNLTQDESQLHHGDVCIKTHWPCIDLDNITRPLSTALAEIFHDTQQLSALYQQCHFESGRWVVSRWLELLPIALNDKTCFLQSDSYSAATQFLYNIILSDA</sequence>
<name>A0A1H7SVW3_9GAMM</name>
<reference evidence="3" key="1">
    <citation type="submission" date="2016-10" db="EMBL/GenBank/DDBJ databases">
        <authorList>
            <person name="Varghese N."/>
            <person name="Submissions S."/>
        </authorList>
    </citation>
    <scope>NUCLEOTIDE SEQUENCE [LARGE SCALE GENOMIC DNA]</scope>
    <source>
        <strain evidence="3">CGMCC 1.9127</strain>
    </source>
</reference>
<accession>A0A1H7SVW3</accession>
<evidence type="ECO:0000259" key="1">
    <source>
        <dbReference type="Pfam" id="PF02190"/>
    </source>
</evidence>
<dbReference type="SUPFAM" id="SSF88697">
    <property type="entry name" value="PUA domain-like"/>
    <property type="match status" value="1"/>
</dbReference>
<dbReference type="AlphaFoldDB" id="A0A1H7SVW3"/>